<dbReference type="KEGG" id="aten:116299163"/>
<keyword evidence="2" id="KW-1185">Reference proteome</keyword>
<reference evidence="3" key="1">
    <citation type="submission" date="2025-08" db="UniProtKB">
        <authorList>
            <consortium name="RefSeq"/>
        </authorList>
    </citation>
    <scope>IDENTIFICATION</scope>
    <source>
        <tissue evidence="3">Tentacle</tissue>
    </source>
</reference>
<dbReference type="AlphaFoldDB" id="A0A6P8IDP3"/>
<accession>A0A6P8IDP3</accession>
<evidence type="ECO:0000313" key="3">
    <source>
        <dbReference type="RefSeq" id="XP_031563655.1"/>
    </source>
</evidence>
<dbReference type="InterPro" id="IPR051135">
    <property type="entry name" value="Gal/GlcNAc/GalNAc_ST"/>
</dbReference>
<dbReference type="PANTHER" id="PTHR10704:SF44">
    <property type="entry name" value="LD35051P-RELATED"/>
    <property type="match status" value="1"/>
</dbReference>
<evidence type="ECO:0000259" key="1">
    <source>
        <dbReference type="Pfam" id="PF00685"/>
    </source>
</evidence>
<dbReference type="GO" id="GO:0006790">
    <property type="term" value="P:sulfur compound metabolic process"/>
    <property type="evidence" value="ECO:0007669"/>
    <property type="project" value="TreeGrafter"/>
</dbReference>
<dbReference type="Proteomes" id="UP000515163">
    <property type="component" value="Unplaced"/>
</dbReference>
<dbReference type="InterPro" id="IPR027417">
    <property type="entry name" value="P-loop_NTPase"/>
</dbReference>
<dbReference type="Gene3D" id="3.40.50.300">
    <property type="entry name" value="P-loop containing nucleotide triphosphate hydrolases"/>
    <property type="match status" value="1"/>
</dbReference>
<sequence>MAVGSKRQTVFKILLIVTSVLVFWLVHQLTVNGHYNLLFKSSLHKKILLIFQDQQLDLPTVVVKKNLKKAQKNVIIVAHGRSGSTITGDLFNHHSSVFYLFEPLQTVERISYRENKTSKDDYGNLMVDILTKIFRCNFGKSVVEDFEHFYRDPSHLRVSHAIASPPLCPHEMSDPSLCPPMTSESLEKVCANNYKINVLKVLMSRIAEGSIYNILAACNPTEVDCKIIFLIRDPRAVIASSRSVGFFQDPASDPSRKNLREYSHEKCQQTEENLELVKNLPLSWRKRIIIQRYEDFAMKPLDGLLRLFQFAGLSVPDSVKIWLNQTTQPSKDHEELKAACRGYDPAVCTVDDSSLAVNRWRWKVPLADIDIMEQYCTRVMKMMGYRPVDQSYELMSNISVPLFSEEYEVKGWD</sequence>
<dbReference type="SUPFAM" id="SSF52540">
    <property type="entry name" value="P-loop containing nucleoside triphosphate hydrolases"/>
    <property type="match status" value="1"/>
</dbReference>
<dbReference type="GO" id="GO:0001517">
    <property type="term" value="F:N-acetylglucosamine 6-O-sulfotransferase activity"/>
    <property type="evidence" value="ECO:0007669"/>
    <property type="project" value="TreeGrafter"/>
</dbReference>
<feature type="unsure residue" description="D or N" evidence="3">
    <location>
        <position position="413"/>
    </location>
</feature>
<dbReference type="InterPro" id="IPR000863">
    <property type="entry name" value="Sulfotransferase_dom"/>
</dbReference>
<dbReference type="InParanoid" id="A0A6P8IDP3"/>
<evidence type="ECO:0000313" key="2">
    <source>
        <dbReference type="Proteomes" id="UP000515163"/>
    </source>
</evidence>
<dbReference type="GO" id="GO:0006044">
    <property type="term" value="P:N-acetylglucosamine metabolic process"/>
    <property type="evidence" value="ECO:0007669"/>
    <property type="project" value="TreeGrafter"/>
</dbReference>
<name>A0A6P8IDP3_ACTTE</name>
<protein>
    <submittedName>
        <fullName evidence="3">Carbohydrate sulfotransferase 3-like</fullName>
    </submittedName>
</protein>
<dbReference type="OrthoDB" id="6138663at2759"/>
<dbReference type="RefSeq" id="XP_031563655.1">
    <property type="nucleotide sequence ID" value="XM_031707795.1"/>
</dbReference>
<dbReference type="Pfam" id="PF00685">
    <property type="entry name" value="Sulfotransfer_1"/>
    <property type="match status" value="1"/>
</dbReference>
<dbReference type="PANTHER" id="PTHR10704">
    <property type="entry name" value="CARBOHYDRATE SULFOTRANSFERASE"/>
    <property type="match status" value="1"/>
</dbReference>
<proteinExistence type="predicted"/>
<feature type="domain" description="Sulfotransferase" evidence="1">
    <location>
        <begin position="222"/>
        <end position="324"/>
    </location>
</feature>
<gene>
    <name evidence="3" type="primary">LOC116299163</name>
</gene>
<organism evidence="2 3">
    <name type="scientific">Actinia tenebrosa</name>
    <name type="common">Australian red waratah sea anemone</name>
    <dbReference type="NCBI Taxonomy" id="6105"/>
    <lineage>
        <taxon>Eukaryota</taxon>
        <taxon>Metazoa</taxon>
        <taxon>Cnidaria</taxon>
        <taxon>Anthozoa</taxon>
        <taxon>Hexacorallia</taxon>
        <taxon>Actiniaria</taxon>
        <taxon>Actiniidae</taxon>
        <taxon>Actinia</taxon>
    </lineage>
</organism>